<dbReference type="RefSeq" id="WP_367408463.1">
    <property type="nucleotide sequence ID" value="NZ_JARNBH010000042.1"/>
</dbReference>
<organism evidence="1 2">
    <name type="scientific">Peribacillus castrilensis</name>
    <dbReference type="NCBI Taxonomy" id="2897690"/>
    <lineage>
        <taxon>Bacteria</taxon>
        <taxon>Bacillati</taxon>
        <taxon>Bacillota</taxon>
        <taxon>Bacilli</taxon>
        <taxon>Bacillales</taxon>
        <taxon>Bacillaceae</taxon>
        <taxon>Peribacillus</taxon>
    </lineage>
</organism>
<proteinExistence type="predicted"/>
<sequence>METKICSFCHNEKDINNFQQVKQRGKTVRRAHCNICESERKKAYYRMNREKYLEKSKVQRESDPVAYKEYQHRYRQENLDELREKARKRGTSEKGRELNRIRSQRYRDTAEGKMKDSARSMVHFALLAGKIEKPEQCTQCGEKVPLEAHHEDYSKPLEVLWFCKLCHEKLHHLNEGQ</sequence>
<keyword evidence="2" id="KW-1185">Reference proteome</keyword>
<protein>
    <submittedName>
        <fullName evidence="1">Uncharacterized protein</fullName>
    </submittedName>
</protein>
<evidence type="ECO:0000313" key="2">
    <source>
        <dbReference type="Proteomes" id="UP001307168"/>
    </source>
</evidence>
<name>A0AAW9NQC4_9BACI</name>
<dbReference type="Proteomes" id="UP001307168">
    <property type="component" value="Unassembled WGS sequence"/>
</dbReference>
<evidence type="ECO:0000313" key="1">
    <source>
        <dbReference type="EMBL" id="MEC0276924.1"/>
    </source>
</evidence>
<gene>
    <name evidence="1" type="ORF">P4706_28440</name>
</gene>
<dbReference type="EMBL" id="JARNBH010000042">
    <property type="protein sequence ID" value="MEC0276924.1"/>
    <property type="molecule type" value="Genomic_DNA"/>
</dbReference>
<comment type="caution">
    <text evidence="1">The sequence shown here is derived from an EMBL/GenBank/DDBJ whole genome shotgun (WGS) entry which is preliminary data.</text>
</comment>
<accession>A0AAW9NQC4</accession>
<dbReference type="AlphaFoldDB" id="A0AAW9NQC4"/>
<reference evidence="1 2" key="1">
    <citation type="submission" date="2023-03" db="EMBL/GenBank/DDBJ databases">
        <title>Bacillus Genome Sequencing.</title>
        <authorList>
            <person name="Dunlap C."/>
        </authorList>
    </citation>
    <scope>NUCLEOTIDE SEQUENCE [LARGE SCALE GENOMIC DNA]</scope>
    <source>
        <strain evidence="1 2">B-41290</strain>
    </source>
</reference>